<dbReference type="EC" id="1.2.7.4" evidence="4"/>
<keyword evidence="1" id="KW-0285">Flavoprotein</keyword>
<evidence type="ECO:0000313" key="4">
    <source>
        <dbReference type="EMBL" id="SNU83988.1"/>
    </source>
</evidence>
<dbReference type="Pfam" id="PF00941">
    <property type="entry name" value="FAD_binding_5"/>
    <property type="match status" value="1"/>
</dbReference>
<accession>A0A239SGH8</accession>
<dbReference type="GeneID" id="88094419"/>
<name>A0A239SGH8_9BURK</name>
<dbReference type="OrthoDB" id="9814706at2"/>
<dbReference type="SUPFAM" id="SSF55447">
    <property type="entry name" value="CO dehydrogenase flavoprotein C-terminal domain-like"/>
    <property type="match status" value="1"/>
</dbReference>
<sequence>MKAARFDYLRTATLPEALTALQADSSAKPIAGSQSMGPMLNLRLARPARIVDLSRLAELRGVTQTDDGIRIGAGVTHAEIEDGKFPLLRHPYLQYVASGIAYRAIRNRGTIGGSLAHADPAADWPLALSALDARLVLSKAGATRVVRAGDFMQGAFTTLLDDGEIIAAVLLPTLSTSMHWGYHKLCRKTGEFAHASAAAVFDATSGLARVVLGALDGPPAALDDLAKAIAHQGPGAATQQALASAVAAAMPNADAIERKMHAAALDRCLAQAFGKSQDH</sequence>
<evidence type="ECO:0000256" key="2">
    <source>
        <dbReference type="ARBA" id="ARBA00022827"/>
    </source>
</evidence>
<dbReference type="GO" id="GO:0071949">
    <property type="term" value="F:FAD binding"/>
    <property type="evidence" value="ECO:0007669"/>
    <property type="project" value="InterPro"/>
</dbReference>
<evidence type="ECO:0000313" key="5">
    <source>
        <dbReference type="Proteomes" id="UP000215126"/>
    </source>
</evidence>
<dbReference type="InterPro" id="IPR036683">
    <property type="entry name" value="CO_DH_flav_C_dom_sf"/>
</dbReference>
<dbReference type="PROSITE" id="PS51387">
    <property type="entry name" value="FAD_PCMH"/>
    <property type="match status" value="1"/>
</dbReference>
<dbReference type="Gene3D" id="3.30.43.10">
    <property type="entry name" value="Uridine Diphospho-n-acetylenolpyruvylglucosamine Reductase, domain 2"/>
    <property type="match status" value="1"/>
</dbReference>
<dbReference type="InterPro" id="IPR002346">
    <property type="entry name" value="Mopterin_DH_FAD-bd"/>
</dbReference>
<dbReference type="AlphaFoldDB" id="A0A239SGH8"/>
<organism evidence="4 5">
    <name type="scientific">Pandoraea sputorum</name>
    <dbReference type="NCBI Taxonomy" id="93222"/>
    <lineage>
        <taxon>Bacteria</taxon>
        <taxon>Pseudomonadati</taxon>
        <taxon>Pseudomonadota</taxon>
        <taxon>Betaproteobacteria</taxon>
        <taxon>Burkholderiales</taxon>
        <taxon>Burkholderiaceae</taxon>
        <taxon>Pandoraea</taxon>
    </lineage>
</organism>
<dbReference type="GO" id="GO:0043885">
    <property type="term" value="F:anaerobic carbon-monoxide dehydrogenase activity"/>
    <property type="evidence" value="ECO:0007669"/>
    <property type="project" value="UniProtKB-EC"/>
</dbReference>
<protein>
    <submittedName>
        <fullName evidence="4">Carbon monoxide dehydrogenase medium chain</fullName>
        <ecNumber evidence="4">1.2.7.4</ecNumber>
    </submittedName>
</protein>
<proteinExistence type="predicted"/>
<dbReference type="InterPro" id="IPR051312">
    <property type="entry name" value="Diverse_Substr_Oxidored"/>
</dbReference>
<reference evidence="4 5" key="1">
    <citation type="submission" date="2017-06" db="EMBL/GenBank/DDBJ databases">
        <authorList>
            <consortium name="Pathogen Informatics"/>
        </authorList>
    </citation>
    <scope>NUCLEOTIDE SEQUENCE [LARGE SCALE GENOMIC DNA]</scope>
    <source>
        <strain evidence="4 5">NCTC13161</strain>
    </source>
</reference>
<dbReference type="STRING" id="93222.NA29_13030"/>
<keyword evidence="2" id="KW-0274">FAD</keyword>
<keyword evidence="3 4" id="KW-0560">Oxidoreductase</keyword>
<gene>
    <name evidence="4" type="primary">cutM</name>
    <name evidence="4" type="ORF">SAMEA4530655_01754</name>
</gene>
<dbReference type="SUPFAM" id="SSF56176">
    <property type="entry name" value="FAD-binding/transporter-associated domain-like"/>
    <property type="match status" value="1"/>
</dbReference>
<dbReference type="Gene3D" id="3.30.390.50">
    <property type="entry name" value="CO dehydrogenase flavoprotein, C-terminal domain"/>
    <property type="match status" value="1"/>
</dbReference>
<dbReference type="EMBL" id="LT906435">
    <property type="protein sequence ID" value="SNU83988.1"/>
    <property type="molecule type" value="Genomic_DNA"/>
</dbReference>
<keyword evidence="5" id="KW-1185">Reference proteome</keyword>
<dbReference type="InterPro" id="IPR036318">
    <property type="entry name" value="FAD-bd_PCMH-like_sf"/>
</dbReference>
<dbReference type="InterPro" id="IPR016166">
    <property type="entry name" value="FAD-bd_PCMH"/>
</dbReference>
<evidence type="ECO:0000256" key="3">
    <source>
        <dbReference type="ARBA" id="ARBA00023002"/>
    </source>
</evidence>
<dbReference type="RefSeq" id="WP_039397553.1">
    <property type="nucleotide sequence ID" value="NZ_AP028930.1"/>
</dbReference>
<dbReference type="InterPro" id="IPR016167">
    <property type="entry name" value="FAD-bd_PCMH_sub1"/>
</dbReference>
<dbReference type="InterPro" id="IPR016169">
    <property type="entry name" value="FAD-bd_PCMH_sub2"/>
</dbReference>
<dbReference type="PANTHER" id="PTHR42659:SF2">
    <property type="entry name" value="XANTHINE DEHYDROGENASE SUBUNIT C-RELATED"/>
    <property type="match status" value="1"/>
</dbReference>
<dbReference type="KEGG" id="pspu:NA29_13030"/>
<evidence type="ECO:0000256" key="1">
    <source>
        <dbReference type="ARBA" id="ARBA00022630"/>
    </source>
</evidence>
<dbReference type="PANTHER" id="PTHR42659">
    <property type="entry name" value="XANTHINE DEHYDROGENASE SUBUNIT C-RELATED"/>
    <property type="match status" value="1"/>
</dbReference>
<dbReference type="Gene3D" id="3.30.465.10">
    <property type="match status" value="1"/>
</dbReference>
<dbReference type="Proteomes" id="UP000215126">
    <property type="component" value="Chromosome 1"/>
</dbReference>